<reference evidence="4" key="1">
    <citation type="journal article" date="2021" name="PeerJ">
        <title>Extensive microbial diversity within the chicken gut microbiome revealed by metagenomics and culture.</title>
        <authorList>
            <person name="Gilroy R."/>
            <person name="Ravi A."/>
            <person name="Getino M."/>
            <person name="Pursley I."/>
            <person name="Horton D.L."/>
            <person name="Alikhan N.F."/>
            <person name="Baker D."/>
            <person name="Gharbi K."/>
            <person name="Hall N."/>
            <person name="Watson M."/>
            <person name="Adriaenssens E.M."/>
            <person name="Foster-Nyarko E."/>
            <person name="Jarju S."/>
            <person name="Secka A."/>
            <person name="Antonio M."/>
            <person name="Oren A."/>
            <person name="Chaudhuri R.R."/>
            <person name="La Ragione R."/>
            <person name="Hildebrand F."/>
            <person name="Pallen M.J."/>
        </authorList>
    </citation>
    <scope>NUCLEOTIDE SEQUENCE</scope>
    <source>
        <strain evidence="4">CHK192-19661</strain>
    </source>
</reference>
<dbReference type="Pfam" id="PF00583">
    <property type="entry name" value="Acetyltransf_1"/>
    <property type="match status" value="1"/>
</dbReference>
<dbReference type="PANTHER" id="PTHR43626:SF4">
    <property type="entry name" value="GCN5-RELATED N-ACETYLTRANSFERASE 2, CHLOROPLASTIC"/>
    <property type="match status" value="1"/>
</dbReference>
<evidence type="ECO:0000313" key="5">
    <source>
        <dbReference type="Proteomes" id="UP000824025"/>
    </source>
</evidence>
<proteinExistence type="predicted"/>
<dbReference type="GO" id="GO:0005737">
    <property type="term" value="C:cytoplasm"/>
    <property type="evidence" value="ECO:0007669"/>
    <property type="project" value="TreeGrafter"/>
</dbReference>
<comment type="caution">
    <text evidence="4">The sequence shown here is derived from an EMBL/GenBank/DDBJ whole genome shotgun (WGS) entry which is preliminary data.</text>
</comment>
<dbReference type="InterPro" id="IPR000182">
    <property type="entry name" value="GNAT_dom"/>
</dbReference>
<dbReference type="Gene3D" id="3.40.630.30">
    <property type="match status" value="1"/>
</dbReference>
<accession>A0A9D2D6J8</accession>
<dbReference type="InterPro" id="IPR016181">
    <property type="entry name" value="Acyl_CoA_acyltransferase"/>
</dbReference>
<evidence type="ECO:0000313" key="4">
    <source>
        <dbReference type="EMBL" id="HIZ09556.1"/>
    </source>
</evidence>
<gene>
    <name evidence="4" type="ORF">H9726_03615</name>
</gene>
<dbReference type="EMBL" id="DXCF01000019">
    <property type="protein sequence ID" value="HIZ09556.1"/>
    <property type="molecule type" value="Genomic_DNA"/>
</dbReference>
<dbReference type="PANTHER" id="PTHR43626">
    <property type="entry name" value="ACYL-COA N-ACYLTRANSFERASE"/>
    <property type="match status" value="1"/>
</dbReference>
<dbReference type="AlphaFoldDB" id="A0A9D2D6J8"/>
<organism evidence="4 5">
    <name type="scientific">Candidatus Borkfalkia avicola</name>
    <dbReference type="NCBI Taxonomy" id="2838503"/>
    <lineage>
        <taxon>Bacteria</taxon>
        <taxon>Bacillati</taxon>
        <taxon>Bacillota</taxon>
        <taxon>Clostridia</taxon>
        <taxon>Christensenellales</taxon>
        <taxon>Christensenellaceae</taxon>
        <taxon>Candidatus Borkfalkia</taxon>
    </lineage>
</organism>
<evidence type="ECO:0000259" key="3">
    <source>
        <dbReference type="PROSITE" id="PS51186"/>
    </source>
</evidence>
<sequence length="136" mass="15215">MPETTLSYTDKRDFTLTEINELFSTVDWAVSRRTKQLLPALNGGFSNVISARDGGRLVGLICSMDDGVLTAYIHYLLVHPDYRGRGIGTELLHKMTEIYKSYFRIEVIADNAAAGFYLAHGFGEINARPLAFLPKK</sequence>
<evidence type="ECO:0000256" key="2">
    <source>
        <dbReference type="ARBA" id="ARBA00023315"/>
    </source>
</evidence>
<keyword evidence="2" id="KW-0012">Acyltransferase</keyword>
<reference evidence="4" key="2">
    <citation type="submission" date="2021-04" db="EMBL/GenBank/DDBJ databases">
        <authorList>
            <person name="Gilroy R."/>
        </authorList>
    </citation>
    <scope>NUCLEOTIDE SEQUENCE</scope>
    <source>
        <strain evidence="4">CHK192-19661</strain>
    </source>
</reference>
<dbReference type="InterPro" id="IPR045039">
    <property type="entry name" value="NSI-like"/>
</dbReference>
<dbReference type="Proteomes" id="UP000824025">
    <property type="component" value="Unassembled WGS sequence"/>
</dbReference>
<keyword evidence="1" id="KW-0808">Transferase</keyword>
<dbReference type="CDD" id="cd04301">
    <property type="entry name" value="NAT_SF"/>
    <property type="match status" value="1"/>
</dbReference>
<name>A0A9D2D6J8_9FIRM</name>
<feature type="domain" description="N-acetyltransferase" evidence="3">
    <location>
        <begin position="9"/>
        <end position="136"/>
    </location>
</feature>
<dbReference type="GO" id="GO:0008080">
    <property type="term" value="F:N-acetyltransferase activity"/>
    <property type="evidence" value="ECO:0007669"/>
    <property type="project" value="InterPro"/>
</dbReference>
<evidence type="ECO:0000256" key="1">
    <source>
        <dbReference type="ARBA" id="ARBA00022679"/>
    </source>
</evidence>
<dbReference type="PROSITE" id="PS51186">
    <property type="entry name" value="GNAT"/>
    <property type="match status" value="1"/>
</dbReference>
<protein>
    <submittedName>
        <fullName evidence="4">GNAT family N-acetyltransferase</fullName>
    </submittedName>
</protein>
<dbReference type="SUPFAM" id="SSF55729">
    <property type="entry name" value="Acyl-CoA N-acyltransferases (Nat)"/>
    <property type="match status" value="1"/>
</dbReference>